<name>A0A1N6U6Z3_9GAMM</name>
<dbReference type="AlphaFoldDB" id="A0A1N6U6Z3"/>
<sequence>MTRLFLIPLILCLFWALFLKANKLTLKQGQQGFIYIIGISGGLILILTALLLLTA</sequence>
<evidence type="ECO:0000256" key="1">
    <source>
        <dbReference type="SAM" id="Phobius"/>
    </source>
</evidence>
<reference evidence="2 3" key="1">
    <citation type="submission" date="2018-06" db="EMBL/GenBank/DDBJ databases">
        <authorList>
            <consortium name="Pathogen Informatics"/>
            <person name="Doyle S."/>
        </authorList>
    </citation>
    <scope>NUCLEOTIDE SEQUENCE [LARGE SCALE GENOMIC DNA]</scope>
    <source>
        <strain evidence="2 3">NCTC10736</strain>
    </source>
</reference>
<keyword evidence="1" id="KW-1133">Transmembrane helix</keyword>
<proteinExistence type="predicted"/>
<evidence type="ECO:0000313" key="3">
    <source>
        <dbReference type="Proteomes" id="UP000255061"/>
    </source>
</evidence>
<dbReference type="EMBL" id="UGYV01000001">
    <property type="protein sequence ID" value="SUI59585.1"/>
    <property type="molecule type" value="Genomic_DNA"/>
</dbReference>
<gene>
    <name evidence="2" type="ORF">NCTC10736_00167</name>
</gene>
<dbReference type="RefSeq" id="WP_167368901.1">
    <property type="nucleotide sequence ID" value="NZ_BPFE01000046.1"/>
</dbReference>
<organism evidence="2 3">
    <name type="scientific">Shewanella morhuae</name>
    <dbReference type="NCBI Taxonomy" id="365591"/>
    <lineage>
        <taxon>Bacteria</taxon>
        <taxon>Pseudomonadati</taxon>
        <taxon>Pseudomonadota</taxon>
        <taxon>Gammaproteobacteria</taxon>
        <taxon>Alteromonadales</taxon>
        <taxon>Shewanellaceae</taxon>
        <taxon>Shewanella</taxon>
    </lineage>
</organism>
<evidence type="ECO:0000313" key="2">
    <source>
        <dbReference type="EMBL" id="SUI59585.1"/>
    </source>
</evidence>
<keyword evidence="1" id="KW-0472">Membrane</keyword>
<accession>A0A379ZCV8</accession>
<feature type="transmembrane region" description="Helical" evidence="1">
    <location>
        <begin position="33"/>
        <end position="53"/>
    </location>
</feature>
<keyword evidence="1" id="KW-0812">Transmembrane</keyword>
<protein>
    <submittedName>
        <fullName evidence="2">Uncharacterized protein</fullName>
    </submittedName>
</protein>
<dbReference type="Proteomes" id="UP000255061">
    <property type="component" value="Unassembled WGS sequence"/>
</dbReference>
<accession>A0A1N6U6Z3</accession>